<accession>A0A8C1WDS4</accession>
<dbReference type="Ensembl" id="ENSCCRT00015066919.1">
    <property type="protein sequence ID" value="ENSCCRP00015064780.1"/>
    <property type="gene ID" value="ENSCCRG00015026463.1"/>
</dbReference>
<protein>
    <recommendedName>
        <fullName evidence="1">VWFD domain-containing protein</fullName>
    </recommendedName>
</protein>
<reference evidence="2" key="1">
    <citation type="submission" date="2025-08" db="UniProtKB">
        <authorList>
            <consortium name="Ensembl"/>
        </authorList>
    </citation>
    <scope>IDENTIFICATION</scope>
</reference>
<organism evidence="2 3">
    <name type="scientific">Cyprinus carpio</name>
    <name type="common">Common carp</name>
    <dbReference type="NCBI Taxonomy" id="7962"/>
    <lineage>
        <taxon>Eukaryota</taxon>
        <taxon>Metazoa</taxon>
        <taxon>Chordata</taxon>
        <taxon>Craniata</taxon>
        <taxon>Vertebrata</taxon>
        <taxon>Euteleostomi</taxon>
        <taxon>Actinopterygii</taxon>
        <taxon>Neopterygii</taxon>
        <taxon>Teleostei</taxon>
        <taxon>Ostariophysi</taxon>
        <taxon>Cypriniformes</taxon>
        <taxon>Cyprinidae</taxon>
        <taxon>Cyprininae</taxon>
        <taxon>Cyprinus</taxon>
    </lineage>
</organism>
<evidence type="ECO:0000313" key="2">
    <source>
        <dbReference type="Ensembl" id="ENSCCRP00015064780.1"/>
    </source>
</evidence>
<dbReference type="InterPro" id="IPR025615">
    <property type="entry name" value="TILa_dom"/>
</dbReference>
<dbReference type="AlphaFoldDB" id="A0A8C1WDS4"/>
<dbReference type="InterPro" id="IPR052749">
    <property type="entry name" value="Alpha-tectorin"/>
</dbReference>
<name>A0A8C1WDS4_CYPCA</name>
<evidence type="ECO:0000259" key="1">
    <source>
        <dbReference type="PROSITE" id="PS51233"/>
    </source>
</evidence>
<sequence length="175" mass="19837">LDIVPNVFCGCSYNGHYIPAGETFWADDACQRLCRCSTEVPFFPQVFCNRSSCGPYERCELVDGVHRCQPIRQAICEASGDPHYVSFDGLRFDFQGTCTYILSQSCGLERTNLTHFSILVENERWWPNRYHRVSVTQQVALTVYGSTIILRQNEPQILVSGDLSACVLLREAPIM</sequence>
<dbReference type="PROSITE" id="PS51233">
    <property type="entry name" value="VWFD"/>
    <property type="match status" value="1"/>
</dbReference>
<dbReference type="InterPro" id="IPR001846">
    <property type="entry name" value="VWF_type-D"/>
</dbReference>
<feature type="domain" description="VWFD" evidence="1">
    <location>
        <begin position="74"/>
        <end position="175"/>
    </location>
</feature>
<dbReference type="Pfam" id="PF12714">
    <property type="entry name" value="TILa"/>
    <property type="match status" value="1"/>
</dbReference>
<proteinExistence type="predicted"/>
<dbReference type="PANTHER" id="PTHR46160:SF7">
    <property type="entry name" value="VWFD DOMAIN-CONTAINING PROTEIN"/>
    <property type="match status" value="1"/>
</dbReference>
<dbReference type="PANTHER" id="PTHR46160">
    <property type="entry name" value="ALPHA-TECTORIN-RELATED"/>
    <property type="match status" value="1"/>
</dbReference>
<dbReference type="Pfam" id="PF00094">
    <property type="entry name" value="VWD"/>
    <property type="match status" value="1"/>
</dbReference>
<dbReference type="Proteomes" id="UP000694700">
    <property type="component" value="Unplaced"/>
</dbReference>
<evidence type="ECO:0000313" key="3">
    <source>
        <dbReference type="Proteomes" id="UP000694700"/>
    </source>
</evidence>